<dbReference type="STRING" id="331113.SNE_A13590"/>
<dbReference type="AlphaFoldDB" id="F8L8U3"/>
<accession>F8L8U3</accession>
<dbReference type="Proteomes" id="UP000000496">
    <property type="component" value="Chromosome gsn.131"/>
</dbReference>
<dbReference type="EMBL" id="FR872582">
    <property type="protein sequence ID" value="CCB89236.1"/>
    <property type="molecule type" value="Genomic_DNA"/>
</dbReference>
<dbReference type="OrthoDB" id="336698at2"/>
<keyword evidence="2" id="KW-1185">Reference proteome</keyword>
<protein>
    <submittedName>
        <fullName evidence="1">Uncharacterized protein</fullName>
    </submittedName>
</protein>
<evidence type="ECO:0000313" key="2">
    <source>
        <dbReference type="Proteomes" id="UP000000496"/>
    </source>
</evidence>
<organism evidence="1 2">
    <name type="scientific">Simkania negevensis (strain ATCC VR-1471 / DSM 27360 / Z)</name>
    <dbReference type="NCBI Taxonomy" id="331113"/>
    <lineage>
        <taxon>Bacteria</taxon>
        <taxon>Pseudomonadati</taxon>
        <taxon>Chlamydiota</taxon>
        <taxon>Chlamydiia</taxon>
        <taxon>Parachlamydiales</taxon>
        <taxon>Simkaniaceae</taxon>
        <taxon>Simkania</taxon>
    </lineage>
</organism>
<dbReference type="eggNOG" id="ENOG503336Y">
    <property type="taxonomic scope" value="Bacteria"/>
</dbReference>
<reference evidence="1 2" key="2">
    <citation type="journal article" date="2011" name="Mol. Biol. Evol.">
        <title>Unity in variety--the pan-genome of the Chlamydiae.</title>
        <authorList>
            <person name="Collingro A."/>
            <person name="Tischler P."/>
            <person name="Weinmaier T."/>
            <person name="Penz T."/>
            <person name="Heinz E."/>
            <person name="Brunham R.C."/>
            <person name="Read T.D."/>
            <person name="Bavoil P.M."/>
            <person name="Sachse K."/>
            <person name="Kahane S."/>
            <person name="Friedman M.G."/>
            <person name="Rattei T."/>
            <person name="Myers G.S."/>
            <person name="Horn M."/>
        </authorList>
    </citation>
    <scope>NUCLEOTIDE SEQUENCE [LARGE SCALE GENOMIC DNA]</scope>
    <source>
        <strain evidence="2">ATCC VR-1471 / Z</strain>
    </source>
</reference>
<sequence>MNSKLVKYSLGDVYEVQTSRGLAYFQYTHEYTKPPKWGSLIRVLEGFYEKRPSDEKLSEIAKKPHRFQTFCFLRSGIKDGEVNFIGNFPIPEFAQEFPIFKGTNSSPRKPKEEKIWWLWDGEKEWKVGFLSPEEQKKYPLQKLCSISSLIKNIETGKSLGIELC</sequence>
<dbReference type="HOGENOM" id="CLU_114548_0_0_0"/>
<gene>
    <name evidence="1" type="ordered locus">SNE_A13590</name>
</gene>
<reference key="1">
    <citation type="journal article" date="2011" name="Mol. Biol. Evol.">
        <title>Unity in variety -- the pan-genome of the Chlamydiae.</title>
        <authorList>
            <person name="Collingro A."/>
            <person name="Tischler P."/>
            <person name="Weinmaier T."/>
            <person name="Penz T."/>
            <person name="Heinz E."/>
            <person name="Brunham R.C."/>
            <person name="Read T.D."/>
            <person name="Bavoil P.M."/>
            <person name="Sachse K."/>
            <person name="Kahane S."/>
            <person name="Friedman M.G."/>
            <person name="Rattei T."/>
            <person name="Myers G.S.A."/>
            <person name="Horn M."/>
        </authorList>
    </citation>
    <scope>NUCLEOTIDE SEQUENCE</scope>
    <source>
        <strain>Z</strain>
    </source>
</reference>
<evidence type="ECO:0000313" key="1">
    <source>
        <dbReference type="EMBL" id="CCB89236.1"/>
    </source>
</evidence>
<dbReference type="KEGG" id="sng:SNE_A13590"/>
<dbReference type="RefSeq" id="WP_013943703.1">
    <property type="nucleotide sequence ID" value="NC_015713.1"/>
</dbReference>
<name>F8L8U3_SIMNZ</name>
<proteinExistence type="predicted"/>